<evidence type="ECO:0000256" key="4">
    <source>
        <dbReference type="ARBA" id="ARBA00014959"/>
    </source>
</evidence>
<dbReference type="InterPro" id="IPR010819">
    <property type="entry name" value="AGE/CE"/>
</dbReference>
<reference evidence="11" key="3">
    <citation type="submission" date="2025-09" db="UniProtKB">
        <authorList>
            <consortium name="Ensembl"/>
        </authorList>
    </citation>
    <scope>IDENTIFICATION</scope>
</reference>
<dbReference type="Ensembl" id="ENSPMRT00000035360.1">
    <property type="protein sequence ID" value="ENSPMRP00000033334.1"/>
    <property type="gene ID" value="ENSPMRG00000021609.1"/>
</dbReference>
<dbReference type="SUPFAM" id="SSF48208">
    <property type="entry name" value="Six-hairpin glycosidases"/>
    <property type="match status" value="1"/>
</dbReference>
<evidence type="ECO:0000256" key="10">
    <source>
        <dbReference type="ARBA" id="ARBA00046544"/>
    </source>
</evidence>
<evidence type="ECO:0000256" key="3">
    <source>
        <dbReference type="ARBA" id="ARBA00013176"/>
    </source>
</evidence>
<dbReference type="PANTHER" id="PTHR15108">
    <property type="entry name" value="N-ACYLGLUCOSAMINE-2-EPIMERASE"/>
    <property type="match status" value="1"/>
</dbReference>
<dbReference type="GO" id="GO:0019262">
    <property type="term" value="P:N-acetylneuraminate catabolic process"/>
    <property type="evidence" value="ECO:0007669"/>
    <property type="project" value="UniProtKB-UniPathway"/>
</dbReference>
<evidence type="ECO:0000256" key="7">
    <source>
        <dbReference type="ARBA" id="ARBA00031909"/>
    </source>
</evidence>
<dbReference type="UniPathway" id="UPA00629"/>
<reference evidence="11 12" key="1">
    <citation type="journal article" date="2019" name="Proc. Natl. Acad. Sci. U.S.A.">
        <title>Regulatory changes in pterin and carotenoid genes underlie balanced color polymorphisms in the wall lizard.</title>
        <authorList>
            <person name="Andrade P."/>
            <person name="Pinho C."/>
            <person name="Perez I de Lanuza G."/>
            <person name="Afonso S."/>
            <person name="Brejcha J."/>
            <person name="Rubin C.J."/>
            <person name="Wallerman O."/>
            <person name="Pereira P."/>
            <person name="Sabatino S.J."/>
            <person name="Bellati A."/>
            <person name="Pellitteri-Rosa D."/>
            <person name="Bosakova Z."/>
            <person name="Bunikis I."/>
            <person name="Carretero M.A."/>
            <person name="Feiner N."/>
            <person name="Marsik P."/>
            <person name="Pauperio F."/>
            <person name="Salvi D."/>
            <person name="Soler L."/>
            <person name="While G.M."/>
            <person name="Uller T."/>
            <person name="Font E."/>
            <person name="Andersson L."/>
            <person name="Carneiro M."/>
        </authorList>
    </citation>
    <scope>NUCLEOTIDE SEQUENCE</scope>
</reference>
<organism evidence="11 12">
    <name type="scientific">Podarcis muralis</name>
    <name type="common">Wall lizard</name>
    <name type="synonym">Lacerta muralis</name>
    <dbReference type="NCBI Taxonomy" id="64176"/>
    <lineage>
        <taxon>Eukaryota</taxon>
        <taxon>Metazoa</taxon>
        <taxon>Chordata</taxon>
        <taxon>Craniata</taxon>
        <taxon>Vertebrata</taxon>
        <taxon>Euteleostomi</taxon>
        <taxon>Lepidosauria</taxon>
        <taxon>Squamata</taxon>
        <taxon>Bifurcata</taxon>
        <taxon>Unidentata</taxon>
        <taxon>Episquamata</taxon>
        <taxon>Laterata</taxon>
        <taxon>Lacertibaenia</taxon>
        <taxon>Lacertidae</taxon>
        <taxon>Podarcis</taxon>
    </lineage>
</organism>
<evidence type="ECO:0000256" key="8">
    <source>
        <dbReference type="ARBA" id="ARBA00033215"/>
    </source>
</evidence>
<dbReference type="Pfam" id="PF07221">
    <property type="entry name" value="GlcNAc_2-epim"/>
    <property type="match status" value="1"/>
</dbReference>
<dbReference type="GO" id="GO:0042802">
    <property type="term" value="F:identical protein binding"/>
    <property type="evidence" value="ECO:0007669"/>
    <property type="project" value="Ensembl"/>
</dbReference>
<comment type="catalytic activity">
    <reaction evidence="9">
        <text>an N-acyl-D-glucosamine = an N-acyl-D-mannosamine</text>
        <dbReference type="Rhea" id="RHEA:19033"/>
        <dbReference type="ChEBI" id="CHEBI:16062"/>
        <dbReference type="ChEBI" id="CHEBI:17274"/>
        <dbReference type="EC" id="5.1.3.8"/>
    </reaction>
    <physiologicalReaction direction="left-to-right" evidence="9">
        <dbReference type="Rhea" id="RHEA:19034"/>
    </physiologicalReaction>
    <physiologicalReaction direction="right-to-left" evidence="9">
        <dbReference type="Rhea" id="RHEA:19035"/>
    </physiologicalReaction>
</comment>
<sequence>MGSPTQPRPTTSSSLVSSSLPGLLSSFPLGNCAPPLSGSHPCLFFLSRGFFTCLGQDGKVYDDLKYVWLQGRQVWMYSRLYRKVPRFRRPELLQAARAGGEFLLAHARVAPPSQKCAFVLTRDGRPVKIQRTIFSECFYVLGLDELGRATGEPRYQREALAMMEAIVHWVREDPSELGRPLLAGAIPHDSMAVPMMLLNLVDQLSEGDAEAASRFSELGGWSAQRILMHVQRDGAAVLENVSEEGEALPGCLGRQQNPGHAIEAGWFLLRYAQRQQDSDLVAQAVEKFMKEPFRLGWDPEHGGLFAFQDVDGLCPTQLEWKMKLWWPHTEAMIAFLMGFAETRDQELLERFVQVAKYAFAKFSDPQEGEWFGYLTQEGKVALTIKGGPFKGCFHVPRALCICEEILESLVRETQLTSQG</sequence>
<dbReference type="GO" id="GO:0030414">
    <property type="term" value="F:peptidase inhibitor activity"/>
    <property type="evidence" value="ECO:0007669"/>
    <property type="project" value="Ensembl"/>
</dbReference>
<dbReference type="GeneTree" id="ENSGT00390000013740"/>
<evidence type="ECO:0000313" key="12">
    <source>
        <dbReference type="Proteomes" id="UP000472272"/>
    </source>
</evidence>
<evidence type="ECO:0000256" key="6">
    <source>
        <dbReference type="ARBA" id="ARBA00031608"/>
    </source>
</evidence>
<dbReference type="Gene3D" id="1.50.10.10">
    <property type="match status" value="1"/>
</dbReference>
<gene>
    <name evidence="11" type="primary">RENBP</name>
</gene>
<dbReference type="OMA" id="QPYNIFS"/>
<dbReference type="GO" id="GO:0050121">
    <property type="term" value="F:N-acylglucosamine 2-epimerase activity"/>
    <property type="evidence" value="ECO:0007669"/>
    <property type="project" value="UniProtKB-EC"/>
</dbReference>
<evidence type="ECO:0000256" key="1">
    <source>
        <dbReference type="ARBA" id="ARBA00004878"/>
    </source>
</evidence>
<evidence type="ECO:0000256" key="2">
    <source>
        <dbReference type="ARBA" id="ARBA00008558"/>
    </source>
</evidence>
<comment type="pathway">
    <text evidence="1">Amino-sugar metabolism; N-acetylneuraminate degradation.</text>
</comment>
<dbReference type="AlphaFoldDB" id="A0A670KCM6"/>
<dbReference type="InterPro" id="IPR034116">
    <property type="entry name" value="AGE_dom"/>
</dbReference>
<protein>
    <recommendedName>
        <fullName evidence="4">N-acylglucosamine 2-epimerase</fullName>
        <ecNumber evidence="3">5.1.3.8</ecNumber>
    </recommendedName>
    <alternativeName>
        <fullName evidence="8">GlcNAc 2-epimerase</fullName>
    </alternativeName>
    <alternativeName>
        <fullName evidence="6">N-acetyl-D-glucosamine 2-epimerase</fullName>
    </alternativeName>
    <alternativeName>
        <fullName evidence="7">Renin-binding protein</fullName>
    </alternativeName>
</protein>
<evidence type="ECO:0000313" key="11">
    <source>
        <dbReference type="Ensembl" id="ENSPMRP00000033334.1"/>
    </source>
</evidence>
<accession>A0A670KCM6</accession>
<dbReference type="CDD" id="cd00249">
    <property type="entry name" value="AGE"/>
    <property type="match status" value="1"/>
</dbReference>
<comment type="subunit">
    <text evidence="10">Homodimer. Forms a heterodimer with renin and inhibits its activity.</text>
</comment>
<dbReference type="EC" id="5.1.3.8" evidence="3"/>
<keyword evidence="5" id="KW-0413">Isomerase</keyword>
<evidence type="ECO:0000256" key="5">
    <source>
        <dbReference type="ARBA" id="ARBA00023235"/>
    </source>
</evidence>
<dbReference type="Proteomes" id="UP000472272">
    <property type="component" value="Chromosome 17"/>
</dbReference>
<dbReference type="InterPro" id="IPR012341">
    <property type="entry name" value="6hp_glycosidase-like_sf"/>
</dbReference>
<dbReference type="FunFam" id="1.50.10.10:FF:000021">
    <property type="entry name" value="N-acylglucosamine 2-epimerase"/>
    <property type="match status" value="1"/>
</dbReference>
<comment type="similarity">
    <text evidence="2">Belongs to the N-acylglucosamine 2-epimerase family.</text>
</comment>
<reference evidence="11" key="2">
    <citation type="submission" date="2025-08" db="UniProtKB">
        <authorList>
            <consortium name="Ensembl"/>
        </authorList>
    </citation>
    <scope>IDENTIFICATION</scope>
</reference>
<dbReference type="GO" id="GO:0005975">
    <property type="term" value="P:carbohydrate metabolic process"/>
    <property type="evidence" value="ECO:0007669"/>
    <property type="project" value="InterPro"/>
</dbReference>
<keyword evidence="12" id="KW-1185">Reference proteome</keyword>
<dbReference type="InterPro" id="IPR008928">
    <property type="entry name" value="6-hairpin_glycosidase_sf"/>
</dbReference>
<proteinExistence type="inferred from homology"/>
<name>A0A670KCM6_PODMU</name>
<evidence type="ECO:0000256" key="9">
    <source>
        <dbReference type="ARBA" id="ARBA00034243"/>
    </source>
</evidence>